<comment type="caution">
    <text evidence="1">The sequence shown here is derived from an EMBL/GenBank/DDBJ whole genome shotgun (WGS) entry which is preliminary data.</text>
</comment>
<sequence>MTKKYEITIVGDTNDADYITQVESISEEDLEIIKPLIKAIKNFKPYKIGYKCSWDSNKTGYWTHDHNYPYGECLRDDLGEKTPRELYDFDEKVFELFEEYAPYGEYGIHTIESITICPLQKKIKLL</sequence>
<dbReference type="EMBL" id="LAZR01025977">
    <property type="protein sequence ID" value="KKL70172.1"/>
    <property type="molecule type" value="Genomic_DNA"/>
</dbReference>
<evidence type="ECO:0000313" key="1">
    <source>
        <dbReference type="EMBL" id="KKL70172.1"/>
    </source>
</evidence>
<reference evidence="1" key="1">
    <citation type="journal article" date="2015" name="Nature">
        <title>Complex archaea that bridge the gap between prokaryotes and eukaryotes.</title>
        <authorList>
            <person name="Spang A."/>
            <person name="Saw J.H."/>
            <person name="Jorgensen S.L."/>
            <person name="Zaremba-Niedzwiedzka K."/>
            <person name="Martijn J."/>
            <person name="Lind A.E."/>
            <person name="van Eijk R."/>
            <person name="Schleper C."/>
            <person name="Guy L."/>
            <person name="Ettema T.J."/>
        </authorList>
    </citation>
    <scope>NUCLEOTIDE SEQUENCE</scope>
</reference>
<proteinExistence type="predicted"/>
<dbReference type="AlphaFoldDB" id="A0A0F9H4C2"/>
<organism evidence="1">
    <name type="scientific">marine sediment metagenome</name>
    <dbReference type="NCBI Taxonomy" id="412755"/>
    <lineage>
        <taxon>unclassified sequences</taxon>
        <taxon>metagenomes</taxon>
        <taxon>ecological metagenomes</taxon>
    </lineage>
</organism>
<accession>A0A0F9H4C2</accession>
<gene>
    <name evidence="1" type="ORF">LCGC14_2107600</name>
</gene>
<name>A0A0F9H4C2_9ZZZZ</name>
<protein>
    <submittedName>
        <fullName evidence="1">Uncharacterized protein</fullName>
    </submittedName>
</protein>